<protein>
    <submittedName>
        <fullName evidence="2">Uncharacterized protein</fullName>
    </submittedName>
</protein>
<accession>A0AAN7NTP1</accession>
<feature type="compositionally biased region" description="Basic and acidic residues" evidence="1">
    <location>
        <begin position="213"/>
        <end position="243"/>
    </location>
</feature>
<gene>
    <name evidence="2" type="ORF">QYF61_002201</name>
</gene>
<sequence length="278" mass="32237">MKGLRAALQRRTWGKLFSLEKRRLRGCLIAAFQYLKGTYKKDGDRRFTRACCDRTRSNSFKLKEGRFRLDIRKKFFTMRVVKHWNRLPREVVDAPSLAAFKSSPKASSIALKMGSSYTEVKGKSNSHYAAQAHTILGRKEIPNRRVVGRVTTMTQRNRLASNFINWRIPQTDKLNEPLSLTNKQRRFGSGAIFQATCHNLSKTCIYWKSRGREKREKERRREEERERKSITTLGSRDDDDRRGNPPVVGVRGSLGGRVFYKLIPASRYAPSGLTWFLF</sequence>
<proteinExistence type="predicted"/>
<dbReference type="EMBL" id="JAUNZN010000004">
    <property type="protein sequence ID" value="KAK4821785.1"/>
    <property type="molecule type" value="Genomic_DNA"/>
</dbReference>
<dbReference type="AlphaFoldDB" id="A0AAN7NTP1"/>
<name>A0AAN7NTP1_MYCAM</name>
<feature type="region of interest" description="Disordered" evidence="1">
    <location>
        <begin position="211"/>
        <end position="248"/>
    </location>
</feature>
<organism evidence="2 3">
    <name type="scientific">Mycteria americana</name>
    <name type="common">Wood stork</name>
    <dbReference type="NCBI Taxonomy" id="33587"/>
    <lineage>
        <taxon>Eukaryota</taxon>
        <taxon>Metazoa</taxon>
        <taxon>Chordata</taxon>
        <taxon>Craniata</taxon>
        <taxon>Vertebrata</taxon>
        <taxon>Euteleostomi</taxon>
        <taxon>Archelosauria</taxon>
        <taxon>Archosauria</taxon>
        <taxon>Dinosauria</taxon>
        <taxon>Saurischia</taxon>
        <taxon>Theropoda</taxon>
        <taxon>Coelurosauria</taxon>
        <taxon>Aves</taxon>
        <taxon>Neognathae</taxon>
        <taxon>Neoaves</taxon>
        <taxon>Aequornithes</taxon>
        <taxon>Ciconiiformes</taxon>
        <taxon>Ciconiidae</taxon>
        <taxon>Mycteria</taxon>
    </lineage>
</organism>
<evidence type="ECO:0000313" key="2">
    <source>
        <dbReference type="EMBL" id="KAK4821785.1"/>
    </source>
</evidence>
<dbReference type="Proteomes" id="UP001333110">
    <property type="component" value="Unassembled WGS sequence"/>
</dbReference>
<evidence type="ECO:0000313" key="3">
    <source>
        <dbReference type="Proteomes" id="UP001333110"/>
    </source>
</evidence>
<keyword evidence="3" id="KW-1185">Reference proteome</keyword>
<reference evidence="2 3" key="1">
    <citation type="journal article" date="2023" name="J. Hered.">
        <title>Chromosome-level genome of the wood stork (Mycteria americana) provides insight into avian chromosome evolution.</title>
        <authorList>
            <person name="Flamio R. Jr."/>
            <person name="Ramstad K.M."/>
        </authorList>
    </citation>
    <scope>NUCLEOTIDE SEQUENCE [LARGE SCALE GENOMIC DNA]</scope>
    <source>
        <strain evidence="2">JAX WOST 10</strain>
    </source>
</reference>
<comment type="caution">
    <text evidence="2">The sequence shown here is derived from an EMBL/GenBank/DDBJ whole genome shotgun (WGS) entry which is preliminary data.</text>
</comment>
<evidence type="ECO:0000256" key="1">
    <source>
        <dbReference type="SAM" id="MobiDB-lite"/>
    </source>
</evidence>